<evidence type="ECO:0000256" key="1">
    <source>
        <dbReference type="SAM" id="MobiDB-lite"/>
    </source>
</evidence>
<dbReference type="Proteomes" id="UP000291343">
    <property type="component" value="Unassembled WGS sequence"/>
</dbReference>
<evidence type="ECO:0000313" key="4">
    <source>
        <dbReference type="Proteomes" id="UP000291343"/>
    </source>
</evidence>
<evidence type="ECO:0000259" key="2">
    <source>
        <dbReference type="Pfam" id="PF13843"/>
    </source>
</evidence>
<reference evidence="3 4" key="1">
    <citation type="journal article" date="2017" name="Gigascience">
        <title>Genome sequence of the small brown planthopper, Laodelphax striatellus.</title>
        <authorList>
            <person name="Zhu J."/>
            <person name="Jiang F."/>
            <person name="Wang X."/>
            <person name="Yang P."/>
            <person name="Bao Y."/>
            <person name="Zhao W."/>
            <person name="Wang W."/>
            <person name="Lu H."/>
            <person name="Wang Q."/>
            <person name="Cui N."/>
            <person name="Li J."/>
            <person name="Chen X."/>
            <person name="Luo L."/>
            <person name="Yu J."/>
            <person name="Kang L."/>
            <person name="Cui F."/>
        </authorList>
    </citation>
    <scope>NUCLEOTIDE SEQUENCE [LARGE SCALE GENOMIC DNA]</scope>
    <source>
        <strain evidence="3">Lst14</strain>
    </source>
</reference>
<dbReference type="EMBL" id="QKKF02016774">
    <property type="protein sequence ID" value="RZF41578.1"/>
    <property type="molecule type" value="Genomic_DNA"/>
</dbReference>
<feature type="region of interest" description="Disordered" evidence="1">
    <location>
        <begin position="32"/>
        <end position="75"/>
    </location>
</feature>
<keyword evidence="4" id="KW-1185">Reference proteome</keyword>
<dbReference type="PANTHER" id="PTHR47272">
    <property type="entry name" value="DDE_TNP_1_7 DOMAIN-CONTAINING PROTEIN"/>
    <property type="match status" value="1"/>
</dbReference>
<dbReference type="SMR" id="A0A482X7Y2"/>
<accession>A0A482X7Y2</accession>
<dbReference type="PANTHER" id="PTHR47272:SF1">
    <property type="entry name" value="PIGGYBAC TRANSPOSABLE ELEMENT-DERIVED PROTEIN 3-LIKE"/>
    <property type="match status" value="1"/>
</dbReference>
<name>A0A482X7Y2_LAOST</name>
<evidence type="ECO:0000313" key="3">
    <source>
        <dbReference type="EMBL" id="RZF41578.1"/>
    </source>
</evidence>
<dbReference type="STRING" id="195883.A0A482X7Y2"/>
<gene>
    <name evidence="3" type="ORF">LSTR_LSTR000292</name>
</gene>
<feature type="domain" description="PiggyBac transposable element-derived protein" evidence="2">
    <location>
        <begin position="225"/>
        <end position="590"/>
    </location>
</feature>
<comment type="caution">
    <text evidence="3">The sequence shown here is derived from an EMBL/GenBank/DDBJ whole genome shotgun (WGS) entry which is preliminary data.</text>
</comment>
<dbReference type="InParanoid" id="A0A482X7Y2"/>
<feature type="compositionally biased region" description="Low complexity" evidence="1">
    <location>
        <begin position="62"/>
        <end position="75"/>
    </location>
</feature>
<dbReference type="InterPro" id="IPR029526">
    <property type="entry name" value="PGBD"/>
</dbReference>
<dbReference type="OrthoDB" id="123207at2759"/>
<proteinExistence type="predicted"/>
<sequence length="705" mass="81884">MATRKQLQPVRMKKAENFFFTSRTEKIMAAQALLPPEDGSSDMDGFESDEENYILSKRQDDPSSSESSVPPSLTSSMESLLFQIEADETDTISFPVDSGDFTYKFQSGRQDNVPQVIETTEIACHELNNEENPIVITVPPPDSVTVSPSLSNVAFSKKVESDKSSTSTKKRKIQNKVGSRVLAKKVKNTDSKKCNNHNYSWKNEKFQFPADFMTHEFSIPEFVDSPINYFKKFFSEDLFDMIIENTNLYSTQETGKSVNLTKSEFCDFLAIKIIMGIVKMPAYTDYWSHEFRYDKVANLMSLKRYQQIRRFLHFVDNNDKNDDLYFKIRKFIEKLRRNCLAIANESRFSVDEMMVPYKGTRAGSRRQYLKNKPKKWGFKIFIRAGVSGFIYDFLVYGGEDTFRFNNFSQKEESMGLGAKVVIALCKSIPNQQCNVVYFDNFFTSIELVHHLREEYGIFSLGTIRSNRLRGCEEKLSDDKTMKKKGRGNFSQAVCNDARVAVVKWFDNKSVILASSYVDAYPVENVKRFSREEKRKVDVTCPQIVKHYNCHMGGVDLADMLIALYRTNFRCHRWYLHIFSQMLDICVNNAWLLFKRESSLKLQPTKMTLKQFRFVLYESITKKERRVGRPSNTDKENISKIKKPVAPRPLDEVRKDRVDHFPVFVERGRCKFCTDGQTTVQCEKCQQRLCFVVGLNPRNCFYNYHK</sequence>
<protein>
    <recommendedName>
        <fullName evidence="2">PiggyBac transposable element-derived protein domain-containing protein</fullName>
    </recommendedName>
</protein>
<dbReference type="AlphaFoldDB" id="A0A482X7Y2"/>
<feature type="compositionally biased region" description="Acidic residues" evidence="1">
    <location>
        <begin position="39"/>
        <end position="52"/>
    </location>
</feature>
<dbReference type="Pfam" id="PF13843">
    <property type="entry name" value="DDE_Tnp_1_7"/>
    <property type="match status" value="1"/>
</dbReference>
<organism evidence="3 4">
    <name type="scientific">Laodelphax striatellus</name>
    <name type="common">Small brown planthopper</name>
    <name type="synonym">Delphax striatella</name>
    <dbReference type="NCBI Taxonomy" id="195883"/>
    <lineage>
        <taxon>Eukaryota</taxon>
        <taxon>Metazoa</taxon>
        <taxon>Ecdysozoa</taxon>
        <taxon>Arthropoda</taxon>
        <taxon>Hexapoda</taxon>
        <taxon>Insecta</taxon>
        <taxon>Pterygota</taxon>
        <taxon>Neoptera</taxon>
        <taxon>Paraneoptera</taxon>
        <taxon>Hemiptera</taxon>
        <taxon>Auchenorrhyncha</taxon>
        <taxon>Fulgoroidea</taxon>
        <taxon>Delphacidae</taxon>
        <taxon>Criomorphinae</taxon>
        <taxon>Laodelphax</taxon>
    </lineage>
</organism>